<dbReference type="Proteomes" id="UP000000361">
    <property type="component" value="Chromosome 2"/>
</dbReference>
<accession>A1B828</accession>
<dbReference type="GeneID" id="93453253"/>
<sequence length="93" mass="10923">MEPDYRRDLARIESKLDRVETAIISLARMEERMVTLFNRMDRYDGEQRDMLKRVAELERVTFGRGVFFRWADRLGVAIVGALVALAFKFWGPP</sequence>
<dbReference type="RefSeq" id="WP_011749841.1">
    <property type="nucleotide sequence ID" value="NC_008687.1"/>
</dbReference>
<keyword evidence="1" id="KW-1133">Transmembrane helix</keyword>
<dbReference type="KEGG" id="pde:Pden_3605"/>
<evidence type="ECO:0000313" key="3">
    <source>
        <dbReference type="Proteomes" id="UP000000361"/>
    </source>
</evidence>
<organism evidence="2 3">
    <name type="scientific">Paracoccus denitrificans (strain Pd 1222)</name>
    <dbReference type="NCBI Taxonomy" id="318586"/>
    <lineage>
        <taxon>Bacteria</taxon>
        <taxon>Pseudomonadati</taxon>
        <taxon>Pseudomonadota</taxon>
        <taxon>Alphaproteobacteria</taxon>
        <taxon>Rhodobacterales</taxon>
        <taxon>Paracoccaceae</taxon>
        <taxon>Paracoccus</taxon>
    </lineage>
</organism>
<reference evidence="3" key="1">
    <citation type="submission" date="2006-12" db="EMBL/GenBank/DDBJ databases">
        <title>Complete sequence of chromosome 2 of Paracoccus denitrificans PD1222.</title>
        <authorList>
            <person name="Copeland A."/>
            <person name="Lucas S."/>
            <person name="Lapidus A."/>
            <person name="Barry K."/>
            <person name="Detter J.C."/>
            <person name="Glavina del Rio T."/>
            <person name="Hammon N."/>
            <person name="Israni S."/>
            <person name="Dalin E."/>
            <person name="Tice H."/>
            <person name="Pitluck S."/>
            <person name="Munk A.C."/>
            <person name="Brettin T."/>
            <person name="Bruce D."/>
            <person name="Han C."/>
            <person name="Tapia R."/>
            <person name="Gilna P."/>
            <person name="Schmutz J."/>
            <person name="Larimer F."/>
            <person name="Land M."/>
            <person name="Hauser L."/>
            <person name="Kyrpides N."/>
            <person name="Lykidis A."/>
            <person name="Spiro S."/>
            <person name="Richardson D.J."/>
            <person name="Moir J.W.B."/>
            <person name="Ferguson S.J."/>
            <person name="van Spanning R.J.M."/>
            <person name="Richardson P."/>
        </authorList>
    </citation>
    <scope>NUCLEOTIDE SEQUENCE [LARGE SCALE GENOMIC DNA]</scope>
    <source>
        <strain evidence="3">Pd 1222</strain>
    </source>
</reference>
<keyword evidence="1" id="KW-0472">Membrane</keyword>
<keyword evidence="1" id="KW-0812">Transmembrane</keyword>
<name>A1B828_PARDP</name>
<dbReference type="AlphaFoldDB" id="A1B828"/>
<evidence type="ECO:0000256" key="1">
    <source>
        <dbReference type="SAM" id="Phobius"/>
    </source>
</evidence>
<dbReference type="STRING" id="318586.Pden_3605"/>
<protein>
    <submittedName>
        <fullName evidence="2">Uncharacterized protein</fullName>
    </submittedName>
</protein>
<dbReference type="OrthoDB" id="7875931at2"/>
<evidence type="ECO:0000313" key="2">
    <source>
        <dbReference type="EMBL" id="ABL71672.1"/>
    </source>
</evidence>
<keyword evidence="3" id="KW-1185">Reference proteome</keyword>
<dbReference type="EMBL" id="CP000490">
    <property type="protein sequence ID" value="ABL71672.1"/>
    <property type="molecule type" value="Genomic_DNA"/>
</dbReference>
<proteinExistence type="predicted"/>
<dbReference type="EnsemblBacteria" id="ABL71672">
    <property type="protein sequence ID" value="ABL71672"/>
    <property type="gene ID" value="Pden_3605"/>
</dbReference>
<feature type="transmembrane region" description="Helical" evidence="1">
    <location>
        <begin position="74"/>
        <end position="91"/>
    </location>
</feature>
<dbReference type="HOGENOM" id="CLU_2396951_0_0_5"/>
<gene>
    <name evidence="2" type="ordered locus">Pden_3605</name>
</gene>